<dbReference type="GO" id="GO:0071567">
    <property type="term" value="F:deUFMylase activity"/>
    <property type="evidence" value="ECO:0007669"/>
    <property type="project" value="UniProtKB-ARBA"/>
</dbReference>
<proteinExistence type="inferred from homology"/>
<reference evidence="6" key="3">
    <citation type="submission" date="2020-10" db="UniProtKB">
        <authorList>
            <consortium name="WormBaseParasite"/>
        </authorList>
    </citation>
    <scope>IDENTIFICATION</scope>
</reference>
<dbReference type="SUPFAM" id="SSF54001">
    <property type="entry name" value="Cysteine proteinases"/>
    <property type="match status" value="1"/>
</dbReference>
<dbReference type="Gene3D" id="3.90.70.130">
    <property type="match status" value="1"/>
</dbReference>
<keyword evidence="4" id="KW-0645">Protease</keyword>
<evidence type="ECO:0000256" key="1">
    <source>
        <dbReference type="ARBA" id="ARBA00008552"/>
    </source>
</evidence>
<reference evidence="4 5" key="1">
    <citation type="journal article" date="2013" name="Nature">
        <title>The genomes of four tapeworm species reveal adaptations to parasitism.</title>
        <authorList>
            <person name="Tsai I.J."/>
            <person name="Zarowiecki M."/>
            <person name="Holroyd N."/>
            <person name="Garciarrubio A."/>
            <person name="Sanchez-Flores A."/>
            <person name="Brooks K.L."/>
            <person name="Tracey A."/>
            <person name="Bobes R.J."/>
            <person name="Fragoso G."/>
            <person name="Sciutto E."/>
            <person name="Aslett M."/>
            <person name="Beasley H."/>
            <person name="Bennett H.M."/>
            <person name="Cai J."/>
            <person name="Camicia F."/>
            <person name="Clark R."/>
            <person name="Cucher M."/>
            <person name="De Silva N."/>
            <person name="Day T.A."/>
            <person name="Deplazes P."/>
            <person name="Estrada K."/>
            <person name="Fernandez C."/>
            <person name="Holland P.W."/>
            <person name="Hou J."/>
            <person name="Hu S."/>
            <person name="Huckvale T."/>
            <person name="Hung S.S."/>
            <person name="Kamenetzky L."/>
            <person name="Keane J.A."/>
            <person name="Kiss F."/>
            <person name="Koziol U."/>
            <person name="Lambert O."/>
            <person name="Liu K."/>
            <person name="Luo X."/>
            <person name="Luo Y."/>
            <person name="Macchiaroli N."/>
            <person name="Nichol S."/>
            <person name="Paps J."/>
            <person name="Parkinson J."/>
            <person name="Pouchkina-Stantcheva N."/>
            <person name="Riddiford N."/>
            <person name="Rosenzvit M."/>
            <person name="Salinas G."/>
            <person name="Wasmuth J.D."/>
            <person name="Zamanian M."/>
            <person name="Zheng Y."/>
            <person name="Cai X."/>
            <person name="Soberon X."/>
            <person name="Olson P.D."/>
            <person name="Laclette J.P."/>
            <person name="Brehm K."/>
            <person name="Berriman M."/>
            <person name="Garciarrubio A."/>
            <person name="Bobes R.J."/>
            <person name="Fragoso G."/>
            <person name="Sanchez-Flores A."/>
            <person name="Estrada K."/>
            <person name="Cevallos M.A."/>
            <person name="Morett E."/>
            <person name="Gonzalez V."/>
            <person name="Portillo T."/>
            <person name="Ochoa-Leyva A."/>
            <person name="Jose M.V."/>
            <person name="Sciutto E."/>
            <person name="Landa A."/>
            <person name="Jimenez L."/>
            <person name="Valdes V."/>
            <person name="Carrero J.C."/>
            <person name="Larralde C."/>
            <person name="Morales-Montor J."/>
            <person name="Limon-Lason J."/>
            <person name="Soberon X."/>
            <person name="Laclette J.P."/>
        </authorList>
    </citation>
    <scope>NUCLEOTIDE SEQUENCE [LARGE SCALE GENOMIC DNA]</scope>
</reference>
<dbReference type="InterPro" id="IPR038765">
    <property type="entry name" value="Papain-like_cys_pep_sf"/>
</dbReference>
<dbReference type="Proteomes" id="UP000492820">
    <property type="component" value="Unassembled WGS sequence"/>
</dbReference>
<evidence type="ECO:0000313" key="5">
    <source>
        <dbReference type="Proteomes" id="UP000492820"/>
    </source>
</evidence>
<reference evidence="4" key="2">
    <citation type="submission" date="2014-06" db="EMBL/GenBank/DDBJ databases">
        <authorList>
            <person name="Aslett M."/>
        </authorList>
    </citation>
    <scope>NUCLEOTIDE SEQUENCE</scope>
</reference>
<feature type="domain" description="UFSP1/2/DUB catalytic" evidence="3">
    <location>
        <begin position="21"/>
        <end position="219"/>
    </location>
</feature>
<sequence length="226" mass="25929">MLRITSQDCLNGVDREKETLYTFKGVVEYWHYGGQKIDDRGWGCGYRTLQTIISWFKMNLSLQSTFPDIDDIQLALIDAGDKPRSFYKSHDWIGSVEAGIVVQHLTNTDYRIVQVPNGRFGKEHLAKIRDHFQRAGAPIMMGGLSFNCNNSIGGIKDCSSKCILAMKKNENPDSASLLILDPHYYTTDEEPDLPYLWREGWLKWCNTEDLSETDFYNMCMPMAAYK</sequence>
<dbReference type="Pfam" id="PF07910">
    <property type="entry name" value="Peptidase_C78"/>
    <property type="match status" value="1"/>
</dbReference>
<evidence type="ECO:0000256" key="2">
    <source>
        <dbReference type="ARBA" id="ARBA00022801"/>
    </source>
</evidence>
<dbReference type="PANTHER" id="PTHR48153">
    <property type="entry name" value="UFM1-SPECIFIC PROTEASE 2"/>
    <property type="match status" value="1"/>
</dbReference>
<evidence type="ECO:0000313" key="4">
    <source>
        <dbReference type="EMBL" id="CDS15598.1"/>
    </source>
</evidence>
<accession>A0A068WD57</accession>
<dbReference type="PANTHER" id="PTHR48153:SF3">
    <property type="entry name" value="INACTIVE UFM1-SPECIFIC PROTEASE 1"/>
    <property type="match status" value="1"/>
</dbReference>
<dbReference type="InterPro" id="IPR012462">
    <property type="entry name" value="UFSP1/2_DUB_cat"/>
</dbReference>
<evidence type="ECO:0000313" key="6">
    <source>
        <dbReference type="WBParaSite" id="EgrG_000799700"/>
    </source>
</evidence>
<organism evidence="4">
    <name type="scientific">Echinococcus granulosus</name>
    <name type="common">Hydatid tapeworm</name>
    <dbReference type="NCBI Taxonomy" id="6210"/>
    <lineage>
        <taxon>Eukaryota</taxon>
        <taxon>Metazoa</taxon>
        <taxon>Spiralia</taxon>
        <taxon>Lophotrochozoa</taxon>
        <taxon>Platyhelminthes</taxon>
        <taxon>Cestoda</taxon>
        <taxon>Eucestoda</taxon>
        <taxon>Cyclophyllidea</taxon>
        <taxon>Taeniidae</taxon>
        <taxon>Echinococcus</taxon>
        <taxon>Echinococcus granulosus group</taxon>
    </lineage>
</organism>
<dbReference type="EMBL" id="LK028576">
    <property type="protein sequence ID" value="CDS15598.1"/>
    <property type="molecule type" value="Genomic_DNA"/>
</dbReference>
<gene>
    <name evidence="4" type="ORF">EgrG_000799700</name>
</gene>
<name>A0A068WD57_ECHGR</name>
<dbReference type="GO" id="GO:0006508">
    <property type="term" value="P:proteolysis"/>
    <property type="evidence" value="ECO:0007669"/>
    <property type="project" value="UniProtKB-KW"/>
</dbReference>
<protein>
    <submittedName>
        <fullName evidence="4 6">Ufm1 specific protease 1</fullName>
    </submittedName>
</protein>
<dbReference type="WBParaSite" id="EgrG_000799700">
    <property type="protein sequence ID" value="EgrG_000799700"/>
    <property type="gene ID" value="EgrG_000799700"/>
</dbReference>
<dbReference type="AlphaFoldDB" id="A0A068WD57"/>
<evidence type="ECO:0000259" key="3">
    <source>
        <dbReference type="Pfam" id="PF07910"/>
    </source>
</evidence>
<keyword evidence="2" id="KW-0378">Hydrolase</keyword>
<comment type="similarity">
    <text evidence="1">Belongs to the peptidase C78 family.</text>
</comment>